<evidence type="ECO:0000313" key="3">
    <source>
        <dbReference type="Proteomes" id="UP001596083"/>
    </source>
</evidence>
<protein>
    <recommendedName>
        <fullName evidence="4">Integral membrane protein</fullName>
    </recommendedName>
</protein>
<organism evidence="2 3">
    <name type="scientific">Streptomyces gamaensis</name>
    <dbReference type="NCBI Taxonomy" id="1763542"/>
    <lineage>
        <taxon>Bacteria</taxon>
        <taxon>Bacillati</taxon>
        <taxon>Actinomycetota</taxon>
        <taxon>Actinomycetes</taxon>
        <taxon>Kitasatosporales</taxon>
        <taxon>Streptomycetaceae</taxon>
        <taxon>Streptomyces</taxon>
    </lineage>
</organism>
<accession>A0ABW0YWM0</accession>
<keyword evidence="3" id="KW-1185">Reference proteome</keyword>
<keyword evidence="1" id="KW-1133">Transmembrane helix</keyword>
<feature type="transmembrane region" description="Helical" evidence="1">
    <location>
        <begin position="157"/>
        <end position="183"/>
    </location>
</feature>
<comment type="caution">
    <text evidence="2">The sequence shown here is derived from an EMBL/GenBank/DDBJ whole genome shotgun (WGS) entry which is preliminary data.</text>
</comment>
<dbReference type="EMBL" id="JBHSPB010000003">
    <property type="protein sequence ID" value="MFC5719836.1"/>
    <property type="molecule type" value="Genomic_DNA"/>
</dbReference>
<evidence type="ECO:0008006" key="4">
    <source>
        <dbReference type="Google" id="ProtNLM"/>
    </source>
</evidence>
<feature type="transmembrane region" description="Helical" evidence="1">
    <location>
        <begin position="12"/>
        <end position="34"/>
    </location>
</feature>
<gene>
    <name evidence="2" type="ORF">ACFP1Z_06540</name>
</gene>
<dbReference type="RefSeq" id="WP_390314931.1">
    <property type="nucleotide sequence ID" value="NZ_JBHSPB010000003.1"/>
</dbReference>
<reference evidence="3" key="1">
    <citation type="journal article" date="2019" name="Int. J. Syst. Evol. Microbiol.">
        <title>The Global Catalogue of Microorganisms (GCM) 10K type strain sequencing project: providing services to taxonomists for standard genome sequencing and annotation.</title>
        <authorList>
            <consortium name="The Broad Institute Genomics Platform"/>
            <consortium name="The Broad Institute Genome Sequencing Center for Infectious Disease"/>
            <person name="Wu L."/>
            <person name="Ma J."/>
        </authorList>
    </citation>
    <scope>NUCLEOTIDE SEQUENCE [LARGE SCALE GENOMIC DNA]</scope>
    <source>
        <strain evidence="3">CGMCC 4.7304</strain>
    </source>
</reference>
<name>A0ABW0YWM0_9ACTN</name>
<keyword evidence="1" id="KW-0812">Transmembrane</keyword>
<evidence type="ECO:0000313" key="2">
    <source>
        <dbReference type="EMBL" id="MFC5719836.1"/>
    </source>
</evidence>
<proteinExistence type="predicted"/>
<keyword evidence="1" id="KW-0472">Membrane</keyword>
<sequence>MNRPVARAGADLRLLRAAVFAAACVLLSAGGHVLASCASVPLWTLAAGFAAVLLAVLPLAGRERSLTGIAAVLAAGQLALHTLFGLGQLGSGRTPEPPASDSRLIGFAARLICNQPHPASAAEARRVITDAGFDPAVHPLQFAPPTPPTASPADGSALAAALLPTLPMLLGHVLAALAVGWLLRRGEAALWRAVALSARSARGVAEVTLVRSLRAALVLAAALYGRTDGGRAALLPRADTDDERPVAEPALQHSVIRRGPPRCALAA</sequence>
<feature type="transmembrane region" description="Helical" evidence="1">
    <location>
        <begin position="66"/>
        <end position="86"/>
    </location>
</feature>
<evidence type="ECO:0000256" key="1">
    <source>
        <dbReference type="SAM" id="Phobius"/>
    </source>
</evidence>
<feature type="transmembrane region" description="Helical" evidence="1">
    <location>
        <begin position="40"/>
        <end position="59"/>
    </location>
</feature>
<dbReference type="Proteomes" id="UP001596083">
    <property type="component" value="Unassembled WGS sequence"/>
</dbReference>